<keyword evidence="5" id="KW-1185">Reference proteome</keyword>
<dbReference type="Gene3D" id="3.40.50.720">
    <property type="entry name" value="NAD(P)-binding Rossmann-like Domain"/>
    <property type="match status" value="1"/>
</dbReference>
<gene>
    <name evidence="4" type="ORF">QQZ08_005412</name>
</gene>
<comment type="similarity">
    <text evidence="1">Belongs to the zinc-containing alcohol dehydrogenase family.</text>
</comment>
<dbReference type="PANTHER" id="PTHR45348:SF2">
    <property type="entry name" value="ZINC-TYPE ALCOHOL DEHYDROGENASE-LIKE PROTEIN C2E1P3.01"/>
    <property type="match status" value="1"/>
</dbReference>
<evidence type="ECO:0000313" key="5">
    <source>
        <dbReference type="Proteomes" id="UP001498421"/>
    </source>
</evidence>
<proteinExistence type="inferred from homology"/>
<dbReference type="InterPro" id="IPR013154">
    <property type="entry name" value="ADH-like_N"/>
</dbReference>
<dbReference type="PANTHER" id="PTHR45348">
    <property type="entry name" value="HYPOTHETICAL OXIDOREDUCTASE (EUROFUNG)"/>
    <property type="match status" value="1"/>
</dbReference>
<keyword evidence="2" id="KW-0560">Oxidoreductase</keyword>
<evidence type="ECO:0000259" key="3">
    <source>
        <dbReference type="Pfam" id="PF08240"/>
    </source>
</evidence>
<dbReference type="InterPro" id="IPR047122">
    <property type="entry name" value="Trans-enoyl_RdTase-like"/>
</dbReference>
<dbReference type="Gene3D" id="3.90.180.10">
    <property type="entry name" value="Medium-chain alcohol dehydrogenases, catalytic domain"/>
    <property type="match status" value="1"/>
</dbReference>
<evidence type="ECO:0000256" key="2">
    <source>
        <dbReference type="ARBA" id="ARBA00023002"/>
    </source>
</evidence>
<dbReference type="InterPro" id="IPR011032">
    <property type="entry name" value="GroES-like_sf"/>
</dbReference>
<dbReference type="Proteomes" id="UP001498421">
    <property type="component" value="Unassembled WGS sequence"/>
</dbReference>
<dbReference type="Pfam" id="PF08240">
    <property type="entry name" value="ADH_N"/>
    <property type="match status" value="1"/>
</dbReference>
<evidence type="ECO:0000256" key="1">
    <source>
        <dbReference type="ARBA" id="ARBA00008072"/>
    </source>
</evidence>
<reference evidence="4 5" key="1">
    <citation type="journal article" date="2025" name="Microbiol. Resour. Announc.">
        <title>Draft genome sequences for Neonectria magnoliae and Neonectria punicea, canker pathogens of Liriodendron tulipifera and Acer saccharum in West Virginia.</title>
        <authorList>
            <person name="Petronek H.M."/>
            <person name="Kasson M.T."/>
            <person name="Metheny A.M."/>
            <person name="Stauder C.M."/>
            <person name="Lovett B."/>
            <person name="Lynch S.C."/>
            <person name="Garnas J.R."/>
            <person name="Kasson L.R."/>
            <person name="Stajich J.E."/>
        </authorList>
    </citation>
    <scope>NUCLEOTIDE SEQUENCE [LARGE SCALE GENOMIC DNA]</scope>
    <source>
        <strain evidence="4 5">NRRL 64651</strain>
    </source>
</reference>
<dbReference type="SUPFAM" id="SSF50129">
    <property type="entry name" value="GroES-like"/>
    <property type="match status" value="1"/>
</dbReference>
<evidence type="ECO:0000313" key="4">
    <source>
        <dbReference type="EMBL" id="KAK7427981.1"/>
    </source>
</evidence>
<organism evidence="4 5">
    <name type="scientific">Neonectria magnoliae</name>
    <dbReference type="NCBI Taxonomy" id="2732573"/>
    <lineage>
        <taxon>Eukaryota</taxon>
        <taxon>Fungi</taxon>
        <taxon>Dikarya</taxon>
        <taxon>Ascomycota</taxon>
        <taxon>Pezizomycotina</taxon>
        <taxon>Sordariomycetes</taxon>
        <taxon>Hypocreomycetidae</taxon>
        <taxon>Hypocreales</taxon>
        <taxon>Nectriaceae</taxon>
        <taxon>Neonectria</taxon>
    </lineage>
</organism>
<sequence>MQSLKSVERHKAGIVEGALPTLRHGKVLVKTKPVALNPSDWKSINWLATLGSTIRCDYAGIFEEVGEGVEKAWKKGDRIAGMANGNNPLRPDGGTFTQYIVVKGDVQIKIPDNVDFEEAVTLGIGTATVGQDRVFDYNLPTCGADIQELTKNRLFHAWDYFAEDSSPKVCTDALSTEKIPSGEQPIHGSLFPQGAGRDDVTSFTSMAHTIFAEPLERGPYSMPASQEGFEFANKFISVTEWLLADVKLVYQVE</sequence>
<feature type="domain" description="Alcohol dehydrogenase-like N-terminal" evidence="3">
    <location>
        <begin position="24"/>
        <end position="112"/>
    </location>
</feature>
<protein>
    <recommendedName>
        <fullName evidence="3">Alcohol dehydrogenase-like N-terminal domain-containing protein</fullName>
    </recommendedName>
</protein>
<accession>A0ABR1I569</accession>
<dbReference type="EMBL" id="JAZAVK010000046">
    <property type="protein sequence ID" value="KAK7427981.1"/>
    <property type="molecule type" value="Genomic_DNA"/>
</dbReference>
<name>A0ABR1I569_9HYPO</name>
<comment type="caution">
    <text evidence="4">The sequence shown here is derived from an EMBL/GenBank/DDBJ whole genome shotgun (WGS) entry which is preliminary data.</text>
</comment>